<keyword evidence="2" id="KW-1185">Reference proteome</keyword>
<reference evidence="2" key="1">
    <citation type="submission" date="2016-05" db="EMBL/GenBank/DDBJ databases">
        <title>Comparative genomics of biotechnologically important yeasts.</title>
        <authorList>
            <consortium name="DOE Joint Genome Institute"/>
            <person name="Riley R."/>
            <person name="Haridas S."/>
            <person name="Wolfe K.H."/>
            <person name="Lopes M.R."/>
            <person name="Hittinger C.T."/>
            <person name="Goker M."/>
            <person name="Salamov A."/>
            <person name="Wisecaver J."/>
            <person name="Long T.M."/>
            <person name="Aerts A.L."/>
            <person name="Barry K."/>
            <person name="Choi C."/>
            <person name="Clum A."/>
            <person name="Coughlan A.Y."/>
            <person name="Deshpande S."/>
            <person name="Douglass A.P."/>
            <person name="Hanson S.J."/>
            <person name="Klenk H.-P."/>
            <person name="Labutti K."/>
            <person name="Lapidus A."/>
            <person name="Lindquist E."/>
            <person name="Lipzen A."/>
            <person name="Meier-Kolthoff J.P."/>
            <person name="Ohm R.A."/>
            <person name="Otillar R.P."/>
            <person name="Pangilinan J."/>
            <person name="Peng Y."/>
            <person name="Rokas A."/>
            <person name="Rosa C.A."/>
            <person name="Scheuner C."/>
            <person name="Sibirny A.A."/>
            <person name="Slot J.C."/>
            <person name="Stielow J.B."/>
            <person name="Sun H."/>
            <person name="Kurtzman C.P."/>
            <person name="Blackwell M."/>
            <person name="Grigoriev I.V."/>
            <person name="Jeffries T.W."/>
        </authorList>
    </citation>
    <scope>NUCLEOTIDE SEQUENCE [LARGE SCALE GENOMIC DNA]</scope>
    <source>
        <strain evidence="2">DSM 1968</strain>
    </source>
</reference>
<dbReference type="Proteomes" id="UP000095038">
    <property type="component" value="Unassembled WGS sequence"/>
</dbReference>
<dbReference type="GeneID" id="30962989"/>
<name>A0A1D2VEX3_9ASCO</name>
<dbReference type="RefSeq" id="XP_020046377.1">
    <property type="nucleotide sequence ID" value="XM_020189353.1"/>
</dbReference>
<evidence type="ECO:0000313" key="1">
    <source>
        <dbReference type="EMBL" id="ODV60070.1"/>
    </source>
</evidence>
<gene>
    <name evidence="1" type="ORF">ASCRUDRAFT_155934</name>
</gene>
<organism evidence="1 2">
    <name type="scientific">Ascoidea rubescens DSM 1968</name>
    <dbReference type="NCBI Taxonomy" id="1344418"/>
    <lineage>
        <taxon>Eukaryota</taxon>
        <taxon>Fungi</taxon>
        <taxon>Dikarya</taxon>
        <taxon>Ascomycota</taxon>
        <taxon>Saccharomycotina</taxon>
        <taxon>Saccharomycetes</taxon>
        <taxon>Ascoideaceae</taxon>
        <taxon>Ascoidea</taxon>
    </lineage>
</organism>
<dbReference type="InParanoid" id="A0A1D2VEX3"/>
<protein>
    <submittedName>
        <fullName evidence="1">Uncharacterized protein</fullName>
    </submittedName>
</protein>
<accession>A0A1D2VEX3</accession>
<proteinExistence type="predicted"/>
<dbReference type="EMBL" id="KV454483">
    <property type="protein sequence ID" value="ODV60070.1"/>
    <property type="molecule type" value="Genomic_DNA"/>
</dbReference>
<sequence>MNMFCWLNAWNFKKAFVKFHNLHFKRWTRYAFSIGSCLCAEVLEHSLLIQVLSSTIGRFSI</sequence>
<dbReference type="AlphaFoldDB" id="A0A1D2VEX3"/>
<evidence type="ECO:0000313" key="2">
    <source>
        <dbReference type="Proteomes" id="UP000095038"/>
    </source>
</evidence>